<dbReference type="InterPro" id="IPR036388">
    <property type="entry name" value="WH-like_DNA-bd_sf"/>
</dbReference>
<gene>
    <name evidence="2" type="ORF">FHS49_000908</name>
</gene>
<evidence type="ECO:0000313" key="3">
    <source>
        <dbReference type="Proteomes" id="UP000549617"/>
    </source>
</evidence>
<dbReference type="Pfam" id="PF07638">
    <property type="entry name" value="Sigma70_ECF"/>
    <property type="match status" value="1"/>
</dbReference>
<name>A0A7W9EDA6_9SPHN</name>
<accession>A0A7W9EDA6</accession>
<dbReference type="SUPFAM" id="SSF88659">
    <property type="entry name" value="Sigma3 and sigma4 domains of RNA polymerase sigma factors"/>
    <property type="match status" value="1"/>
</dbReference>
<dbReference type="AlphaFoldDB" id="A0A7W9EDA6"/>
<sequence length="102" mass="11685">MMRNALIDHVRAKRSNKRSHHKVELLTNIPDAVQMDVEDLVAAMDRLAQIDAERAHIVEMRYFGGMAIKDIAIVLDISESTVKRRWEAARLWLFDALEQASA</sequence>
<proteinExistence type="predicted"/>
<feature type="domain" description="RNA polymerase sigma-70 ECF-like HTH" evidence="1">
    <location>
        <begin position="1"/>
        <end position="98"/>
    </location>
</feature>
<comment type="caution">
    <text evidence="2">The sequence shown here is derived from an EMBL/GenBank/DDBJ whole genome shotgun (WGS) entry which is preliminary data.</text>
</comment>
<organism evidence="2 3">
    <name type="scientific">Sphingobium boeckii</name>
    <dbReference type="NCBI Taxonomy" id="1082345"/>
    <lineage>
        <taxon>Bacteria</taxon>
        <taxon>Pseudomonadati</taxon>
        <taxon>Pseudomonadota</taxon>
        <taxon>Alphaproteobacteria</taxon>
        <taxon>Sphingomonadales</taxon>
        <taxon>Sphingomonadaceae</taxon>
        <taxon>Sphingobium</taxon>
    </lineage>
</organism>
<reference evidence="2 3" key="1">
    <citation type="submission" date="2020-08" db="EMBL/GenBank/DDBJ databases">
        <title>Genomic Encyclopedia of Type Strains, Phase IV (KMG-IV): sequencing the most valuable type-strain genomes for metagenomic binning, comparative biology and taxonomic classification.</title>
        <authorList>
            <person name="Goeker M."/>
        </authorList>
    </citation>
    <scope>NUCLEOTIDE SEQUENCE [LARGE SCALE GENOMIC DNA]</scope>
    <source>
        <strain evidence="2 3">DSM 25079</strain>
    </source>
</reference>
<dbReference type="Proteomes" id="UP000549617">
    <property type="component" value="Unassembled WGS sequence"/>
</dbReference>
<protein>
    <submittedName>
        <fullName evidence="2">RNA polymerase sigma factor (Sigma-70 family)</fullName>
    </submittedName>
</protein>
<dbReference type="InterPro" id="IPR013324">
    <property type="entry name" value="RNA_pol_sigma_r3/r4-like"/>
</dbReference>
<dbReference type="InterPro" id="IPR053812">
    <property type="entry name" value="HTH_Sigma70_ECF-like"/>
</dbReference>
<dbReference type="Gene3D" id="1.10.10.10">
    <property type="entry name" value="Winged helix-like DNA-binding domain superfamily/Winged helix DNA-binding domain"/>
    <property type="match status" value="1"/>
</dbReference>
<evidence type="ECO:0000259" key="1">
    <source>
        <dbReference type="Pfam" id="PF07638"/>
    </source>
</evidence>
<keyword evidence="3" id="KW-1185">Reference proteome</keyword>
<dbReference type="EMBL" id="JACIJC010000001">
    <property type="protein sequence ID" value="MBB5684917.1"/>
    <property type="molecule type" value="Genomic_DNA"/>
</dbReference>
<evidence type="ECO:0000313" key="2">
    <source>
        <dbReference type="EMBL" id="MBB5684917.1"/>
    </source>
</evidence>